<name>A0A2G5BFR7_COERN</name>
<dbReference type="PROSITE" id="PS51733">
    <property type="entry name" value="BPL_LPL_CATALYTIC"/>
    <property type="match status" value="1"/>
</dbReference>
<dbReference type="SUPFAM" id="SSF55681">
    <property type="entry name" value="Class II aaRS and biotin synthetases"/>
    <property type="match status" value="1"/>
</dbReference>
<keyword evidence="6" id="KW-0436">Ligase</keyword>
<feature type="domain" description="BPL/LPL catalytic" evidence="5">
    <location>
        <begin position="91"/>
        <end position="271"/>
    </location>
</feature>
<gene>
    <name evidence="6" type="ORF">COEREDRAFT_7036</name>
</gene>
<dbReference type="Pfam" id="PF21948">
    <property type="entry name" value="LplA-B_cat"/>
    <property type="match status" value="1"/>
</dbReference>
<accession>A0A2G5BFR7</accession>
<dbReference type="InterPro" id="IPR004143">
    <property type="entry name" value="BPL_LPL_catalytic"/>
</dbReference>
<dbReference type="InterPro" id="IPR045864">
    <property type="entry name" value="aa-tRNA-synth_II/BPL/LPL"/>
</dbReference>
<reference evidence="6 7" key="1">
    <citation type="journal article" date="2015" name="Genome Biol. Evol.">
        <title>Phylogenomic analyses indicate that early fungi evolved digesting cell walls of algal ancestors of land plants.</title>
        <authorList>
            <person name="Chang Y."/>
            <person name="Wang S."/>
            <person name="Sekimoto S."/>
            <person name="Aerts A.L."/>
            <person name="Choi C."/>
            <person name="Clum A."/>
            <person name="LaButti K.M."/>
            <person name="Lindquist E.A."/>
            <person name="Yee Ngan C."/>
            <person name="Ohm R.A."/>
            <person name="Salamov A.A."/>
            <person name="Grigoriev I.V."/>
            <person name="Spatafora J.W."/>
            <person name="Berbee M.L."/>
        </authorList>
    </citation>
    <scope>NUCLEOTIDE SEQUENCE [LARGE SCALE GENOMIC DNA]</scope>
    <source>
        <strain evidence="6 7">NRRL 1564</strain>
    </source>
</reference>
<dbReference type="GO" id="GO:0005739">
    <property type="term" value="C:mitochondrion"/>
    <property type="evidence" value="ECO:0007669"/>
    <property type="project" value="TreeGrafter"/>
</dbReference>
<dbReference type="GO" id="GO:0009249">
    <property type="term" value="P:protein lipoylation"/>
    <property type="evidence" value="ECO:0007669"/>
    <property type="project" value="InterPro"/>
</dbReference>
<dbReference type="Gene3D" id="3.30.930.10">
    <property type="entry name" value="Bira Bifunctional Protein, Domain 2"/>
    <property type="match status" value="1"/>
</dbReference>
<evidence type="ECO:0000313" key="6">
    <source>
        <dbReference type="EMBL" id="PIA17843.1"/>
    </source>
</evidence>
<dbReference type="EMBL" id="KZ303492">
    <property type="protein sequence ID" value="PIA17843.1"/>
    <property type="molecule type" value="Genomic_DNA"/>
</dbReference>
<dbReference type="Proteomes" id="UP000242474">
    <property type="component" value="Unassembled WGS sequence"/>
</dbReference>
<evidence type="ECO:0000256" key="1">
    <source>
        <dbReference type="ARBA" id="ARBA00003253"/>
    </source>
</evidence>
<proteinExistence type="inferred from homology"/>
<protein>
    <recommendedName>
        <fullName evidence="4">Putative lipoate-protein ligase A</fullName>
    </recommendedName>
</protein>
<evidence type="ECO:0000256" key="3">
    <source>
        <dbReference type="ARBA" id="ARBA00008242"/>
    </source>
</evidence>
<comment type="function">
    <text evidence="1">Catalyzes both the ATP-dependent activation of exogenously supplied lipoate to lipoyl-AMP and the transfer of the activated lipoyl onto the lipoyl domains of lipoate-dependent enzymes.</text>
</comment>
<comment type="pathway">
    <text evidence="2">Protein modification; protein lipoylation via exogenous pathway; protein N(6)-(lipoyl)lysine from lipoate: step 2/2.</text>
</comment>
<dbReference type="GO" id="GO:0016874">
    <property type="term" value="F:ligase activity"/>
    <property type="evidence" value="ECO:0007669"/>
    <property type="project" value="UniProtKB-KW"/>
</dbReference>
<dbReference type="OrthoDB" id="201621at2759"/>
<dbReference type="NCBIfam" id="TIGR00545">
    <property type="entry name" value="lipoyltrans"/>
    <property type="match status" value="1"/>
</dbReference>
<sequence>MTLMAETVVPVGNSLSETERRRPRCEARPTHFHPSTLYTLGSLGGGARIGDRKGKHQGSGRHRQRAICYVSQSTDPYTNLAFEDQLLRQTDAQSYVLYLWRNRPTVVIGRNQNPWKECNLELMRQRDVWLARRTSGGGAVYHDLGNTNYTVVMPRDAFTRDRCAQMVAQALQHADIPAHVTARHDVAVGERKVSGSAFKLTGSRAFHHGTMLIDADLTRLNGCLRSRHAAAIDARGVDSVRSPVANLRDFSWAIDHATFCEAVRRQFAATFGAVHDVTADTDVDDALRTRIGAWDWLYGQTPDFVHRFDAHFAWASVSVSISARRGRITAADLAPAPEAVRPPPHISAAFADIARLLPGTRYVRADVAERLLPLRTSFHAVELSYIICTLMAIDASLADADCFAAKVHPAAASGPYSFWPLARSLSATHGPTSAGVGVDVDVTRVHPASAFSVPKLRPQMQSNHGSVIAKRVQLRPKL</sequence>
<organism evidence="6 7">
    <name type="scientific">Coemansia reversa (strain ATCC 12441 / NRRL 1564)</name>
    <dbReference type="NCBI Taxonomy" id="763665"/>
    <lineage>
        <taxon>Eukaryota</taxon>
        <taxon>Fungi</taxon>
        <taxon>Fungi incertae sedis</taxon>
        <taxon>Zoopagomycota</taxon>
        <taxon>Kickxellomycotina</taxon>
        <taxon>Kickxellomycetes</taxon>
        <taxon>Kickxellales</taxon>
        <taxon>Kickxellaceae</taxon>
        <taxon>Coemansia</taxon>
    </lineage>
</organism>
<dbReference type="UniPathway" id="UPA00537">
    <property type="reaction ID" value="UER00595"/>
</dbReference>
<evidence type="ECO:0000313" key="7">
    <source>
        <dbReference type="Proteomes" id="UP000242474"/>
    </source>
</evidence>
<keyword evidence="7" id="KW-1185">Reference proteome</keyword>
<keyword evidence="6" id="KW-0808">Transferase</keyword>
<evidence type="ECO:0000256" key="4">
    <source>
        <dbReference type="ARBA" id="ARBA00015925"/>
    </source>
</evidence>
<dbReference type="STRING" id="763665.A0A2G5BFR7"/>
<dbReference type="GO" id="GO:0017118">
    <property type="term" value="F:lipoyltransferase activity"/>
    <property type="evidence" value="ECO:0007669"/>
    <property type="project" value="TreeGrafter"/>
</dbReference>
<evidence type="ECO:0000256" key="2">
    <source>
        <dbReference type="ARBA" id="ARBA00005085"/>
    </source>
</evidence>
<comment type="similarity">
    <text evidence="3">Belongs to the LplA family.</text>
</comment>
<dbReference type="PANTHER" id="PTHR12561">
    <property type="entry name" value="LIPOATE-PROTEIN LIGASE"/>
    <property type="match status" value="1"/>
</dbReference>
<dbReference type="AlphaFoldDB" id="A0A2G5BFR7"/>
<dbReference type="PANTHER" id="PTHR12561:SF3">
    <property type="entry name" value="LIPOYLTRANSFERASE 1, MITOCHONDRIAL"/>
    <property type="match status" value="1"/>
</dbReference>
<dbReference type="InterPro" id="IPR004562">
    <property type="entry name" value="LipoylTrfase_LipoateP_Ligase"/>
</dbReference>
<dbReference type="CDD" id="cd16443">
    <property type="entry name" value="LplA"/>
    <property type="match status" value="1"/>
</dbReference>
<evidence type="ECO:0000259" key="5">
    <source>
        <dbReference type="PROSITE" id="PS51733"/>
    </source>
</evidence>